<keyword evidence="4" id="KW-0256">Endoplasmic reticulum</keyword>
<protein>
    <recommendedName>
        <fullName evidence="10">SMP-LTD domain-containing protein</fullName>
    </recommendedName>
</protein>
<evidence type="ECO:0000256" key="4">
    <source>
        <dbReference type="ARBA" id="ARBA00022824"/>
    </source>
</evidence>
<feature type="compositionally biased region" description="Low complexity" evidence="9">
    <location>
        <begin position="595"/>
        <end position="610"/>
    </location>
</feature>
<dbReference type="PANTHER" id="PTHR13466:SF19">
    <property type="entry name" value="NUCLEUS-VACUOLE JUNCTION PROTEIN 2"/>
    <property type="match status" value="1"/>
</dbReference>
<feature type="compositionally biased region" description="Polar residues" evidence="9">
    <location>
        <begin position="806"/>
        <end position="829"/>
    </location>
</feature>
<dbReference type="InParanoid" id="A0A0D2AMZ7"/>
<dbReference type="SUPFAM" id="SSF50729">
    <property type="entry name" value="PH domain-like"/>
    <property type="match status" value="1"/>
</dbReference>
<reference evidence="11 12" key="1">
    <citation type="submission" date="2015-01" db="EMBL/GenBank/DDBJ databases">
        <title>The Genome Sequence of Ochroconis gallopava CBS43764.</title>
        <authorList>
            <consortium name="The Broad Institute Genomics Platform"/>
            <person name="Cuomo C."/>
            <person name="de Hoog S."/>
            <person name="Gorbushina A."/>
            <person name="Stielow B."/>
            <person name="Teixiera M."/>
            <person name="Abouelleil A."/>
            <person name="Chapman S.B."/>
            <person name="Priest M."/>
            <person name="Young S.K."/>
            <person name="Wortman J."/>
            <person name="Nusbaum C."/>
            <person name="Birren B."/>
        </authorList>
    </citation>
    <scope>NUCLEOTIDE SEQUENCE [LARGE SCALE GENOMIC DNA]</scope>
    <source>
        <strain evidence="11 12">CBS 43764</strain>
    </source>
</reference>
<dbReference type="AlphaFoldDB" id="A0A0D2AMZ7"/>
<dbReference type="GO" id="GO:0032865">
    <property type="term" value="C:ERMES complex"/>
    <property type="evidence" value="ECO:0007669"/>
    <property type="project" value="TreeGrafter"/>
</dbReference>
<organism evidence="11 12">
    <name type="scientific">Verruconis gallopava</name>
    <dbReference type="NCBI Taxonomy" id="253628"/>
    <lineage>
        <taxon>Eukaryota</taxon>
        <taxon>Fungi</taxon>
        <taxon>Dikarya</taxon>
        <taxon>Ascomycota</taxon>
        <taxon>Pezizomycotina</taxon>
        <taxon>Dothideomycetes</taxon>
        <taxon>Pleosporomycetidae</taxon>
        <taxon>Venturiales</taxon>
        <taxon>Sympoventuriaceae</taxon>
        <taxon>Verruconis</taxon>
    </lineage>
</organism>
<dbReference type="VEuPathDB" id="FungiDB:PV09_01802"/>
<dbReference type="GO" id="GO:1990456">
    <property type="term" value="P:mitochondrion-endoplasmic reticulum membrane tethering"/>
    <property type="evidence" value="ECO:0007669"/>
    <property type="project" value="TreeGrafter"/>
</dbReference>
<feature type="compositionally biased region" description="Acidic residues" evidence="9">
    <location>
        <begin position="903"/>
        <end position="918"/>
    </location>
</feature>
<dbReference type="GO" id="GO:0005789">
    <property type="term" value="C:endoplasmic reticulum membrane"/>
    <property type="evidence" value="ECO:0007669"/>
    <property type="project" value="UniProtKB-SubCell"/>
</dbReference>
<comment type="subcellular location">
    <subcellularLocation>
        <location evidence="1">Endoplasmic reticulum membrane</location>
    </subcellularLocation>
</comment>
<dbReference type="STRING" id="253628.A0A0D2AMZ7"/>
<dbReference type="Pfam" id="PF15413">
    <property type="entry name" value="PH_11"/>
    <property type="match status" value="1"/>
</dbReference>
<dbReference type="Proteomes" id="UP000053259">
    <property type="component" value="Unassembled WGS sequence"/>
</dbReference>
<keyword evidence="7" id="KW-0446">Lipid-binding</keyword>
<feature type="compositionally biased region" description="Polar residues" evidence="9">
    <location>
        <begin position="526"/>
        <end position="535"/>
    </location>
</feature>
<feature type="compositionally biased region" description="Basic and acidic residues" evidence="9">
    <location>
        <begin position="940"/>
        <end position="955"/>
    </location>
</feature>
<evidence type="ECO:0000313" key="12">
    <source>
        <dbReference type="Proteomes" id="UP000053259"/>
    </source>
</evidence>
<evidence type="ECO:0000256" key="9">
    <source>
        <dbReference type="SAM" id="MobiDB-lite"/>
    </source>
</evidence>
<keyword evidence="12" id="KW-1185">Reference proteome</keyword>
<feature type="region of interest" description="Disordered" evidence="9">
    <location>
        <begin position="709"/>
        <end position="756"/>
    </location>
</feature>
<feature type="region of interest" description="Disordered" evidence="9">
    <location>
        <begin position="477"/>
        <end position="690"/>
    </location>
</feature>
<evidence type="ECO:0000313" key="11">
    <source>
        <dbReference type="EMBL" id="KIW07890.1"/>
    </source>
</evidence>
<feature type="compositionally biased region" description="Basic and acidic residues" evidence="9">
    <location>
        <begin position="628"/>
        <end position="639"/>
    </location>
</feature>
<gene>
    <name evidence="11" type="ORF">PV09_01802</name>
</gene>
<keyword evidence="5" id="KW-1133">Transmembrane helix</keyword>
<evidence type="ECO:0000256" key="5">
    <source>
        <dbReference type="ARBA" id="ARBA00022989"/>
    </source>
</evidence>
<evidence type="ECO:0000259" key="10">
    <source>
        <dbReference type="PROSITE" id="PS51847"/>
    </source>
</evidence>
<dbReference type="PROSITE" id="PS51847">
    <property type="entry name" value="SMP"/>
    <property type="match status" value="1"/>
</dbReference>
<accession>A0A0D2AMZ7</accession>
<dbReference type="InterPro" id="IPR031468">
    <property type="entry name" value="SMP_LBD"/>
</dbReference>
<dbReference type="OrthoDB" id="26740at2759"/>
<keyword evidence="3" id="KW-0812">Transmembrane</keyword>
<evidence type="ECO:0000256" key="8">
    <source>
        <dbReference type="ARBA" id="ARBA00023136"/>
    </source>
</evidence>
<proteinExistence type="predicted"/>
<dbReference type="CDD" id="cd21675">
    <property type="entry name" value="SMP_TEX2"/>
    <property type="match status" value="1"/>
</dbReference>
<keyword evidence="2" id="KW-0813">Transport</keyword>
<feature type="compositionally biased region" description="Low complexity" evidence="9">
    <location>
        <begin position="728"/>
        <end position="737"/>
    </location>
</feature>
<evidence type="ECO:0000256" key="2">
    <source>
        <dbReference type="ARBA" id="ARBA00022448"/>
    </source>
</evidence>
<feature type="compositionally biased region" description="Low complexity" evidence="9">
    <location>
        <begin position="830"/>
        <end position="841"/>
    </location>
</feature>
<dbReference type="PANTHER" id="PTHR13466">
    <property type="entry name" value="TEX2 PROTEIN-RELATED"/>
    <property type="match status" value="1"/>
</dbReference>
<sequence length="963" mass="105475">MGSFLSIILAYVLGGLTFLPLLVLLTFCHAYYMLPVVDPEVEQKESRNNTLAEPGDNQPDLSNLPVELQKPDREKDAAAGYFAISREFVPGGVNGKPPERLTPAGEVVAVESPSVYQSMYRSIFERGKPQGPSFDATPGISKATKKSRNVFYVVLRLGHLMLYDNADQIEVRYVISLGLYDVDVYGGGEEILEGELWVRRNCIRLRKRETDYTLRDSKPYYFFSDNCSEKEDFYHALIQNQHRSSTNPKPPILPLRFESEHMVKLVQQLHGSEELMQTRWFNALLGRLFLSLYKTSEMHSLIHSKITKKLTRIQKPSFIEQVKVGKIDMGTSAPLFTNPKLRELTLDGELIVEMDVRYSGGFRLEIATSVLIDLGKRFNVRRIDILLAGICKSLEGHLLIKVKPPPCNRIWISFETMPKVDMSIEPIVSSRQITYGLILRTIESKIREVIGETLVLPNWDDIPFSRTEGQAVRGGLWEHHGSNYRPPDDATAPSEDQLEEKEAKLEPSDVPKSQSTPSLIRRRPVGTTSDKNNPTRGAADSAETSGRASPASKSKPKTIRSSSFASTSPPVVSMSPTHASAFRNETPNSLGDAASTMKSLSSRSSSTSSTPPAEPQALDISAEVDEAYEAKEGEEHDMFDMEMPVDETPRPSNEAQRSLREGKKSSISVEGFGSSHLEENEKKRRNLVSGAQVATAAARKWGLDLVAKRASVPGSSDSIAELSAAASGQGQPIGRGQPLPPPGQPLPGPPNAFRKSWTTALGSIGRKKVPSNVSSLAGLTENAREAALKAAKGAVETTPPLPPRPSTENAASTPSTPSLAHSRKGSIQQSRRASTRSSRASVESGVSDDVLVIKAPETEDDVRIADDGSEERNALGIVEDVPRDEEADETPKKAMREAAAADVEGEDGHEDNDEEEENAMAGSEATLPARTDEASMSGENIKETSETKKIDKESLELLESLVH</sequence>
<evidence type="ECO:0000256" key="3">
    <source>
        <dbReference type="ARBA" id="ARBA00022692"/>
    </source>
</evidence>
<name>A0A0D2AMZ7_9PEZI</name>
<dbReference type="Pfam" id="PF26547">
    <property type="entry name" value="PDZD8_N"/>
    <property type="match status" value="1"/>
</dbReference>
<feature type="domain" description="SMP-LTD" evidence="10">
    <location>
        <begin position="274"/>
        <end position="465"/>
    </location>
</feature>
<dbReference type="EMBL" id="KN847532">
    <property type="protein sequence ID" value="KIW07890.1"/>
    <property type="molecule type" value="Genomic_DNA"/>
</dbReference>
<keyword evidence="6" id="KW-0445">Lipid transport</keyword>
<feature type="region of interest" description="Disordered" evidence="9">
    <location>
        <begin position="786"/>
        <end position="963"/>
    </location>
</feature>
<dbReference type="RefSeq" id="XP_016217759.1">
    <property type="nucleotide sequence ID" value="XM_016354747.1"/>
</dbReference>
<feature type="compositionally biased region" description="Pro residues" evidence="9">
    <location>
        <begin position="738"/>
        <end position="750"/>
    </location>
</feature>
<dbReference type="InterPro" id="IPR058801">
    <property type="entry name" value="PDZD8_N"/>
</dbReference>
<dbReference type="GeneID" id="27309775"/>
<feature type="compositionally biased region" description="Basic and acidic residues" evidence="9">
    <location>
        <begin position="861"/>
        <end position="873"/>
    </location>
</feature>
<dbReference type="HOGENOM" id="CLU_006760_1_0_1"/>
<keyword evidence="8" id="KW-0472">Membrane</keyword>
<dbReference type="GO" id="GO:0015914">
    <property type="term" value="P:phospholipid transport"/>
    <property type="evidence" value="ECO:0007669"/>
    <property type="project" value="TreeGrafter"/>
</dbReference>
<evidence type="ECO:0000256" key="7">
    <source>
        <dbReference type="ARBA" id="ARBA00023121"/>
    </source>
</evidence>
<evidence type="ECO:0000256" key="6">
    <source>
        <dbReference type="ARBA" id="ARBA00023055"/>
    </source>
</evidence>
<feature type="compositionally biased region" description="Low complexity" evidence="9">
    <location>
        <begin position="566"/>
        <end position="577"/>
    </location>
</feature>
<feature type="compositionally biased region" description="Basic and acidic residues" evidence="9">
    <location>
        <begin position="500"/>
        <end position="509"/>
    </location>
</feature>
<dbReference type="GO" id="GO:0008289">
    <property type="term" value="F:lipid binding"/>
    <property type="evidence" value="ECO:0007669"/>
    <property type="project" value="UniProtKB-KW"/>
</dbReference>
<evidence type="ECO:0000256" key="1">
    <source>
        <dbReference type="ARBA" id="ARBA00004586"/>
    </source>
</evidence>